<proteinExistence type="predicted"/>
<feature type="compositionally biased region" description="Low complexity" evidence="1">
    <location>
        <begin position="71"/>
        <end position="93"/>
    </location>
</feature>
<protein>
    <submittedName>
        <fullName evidence="2">Uncharacterized protein</fullName>
    </submittedName>
</protein>
<dbReference type="AlphaFoldDB" id="A0A5C7TAU2"/>
<reference evidence="2 3" key="1">
    <citation type="submission" date="2018-09" db="EMBL/GenBank/DDBJ databases">
        <title>Metagenome Assembled Genomes from an Advanced Water Purification Facility.</title>
        <authorList>
            <person name="Stamps B.W."/>
            <person name="Spear J.R."/>
        </authorList>
    </citation>
    <scope>NUCLEOTIDE SEQUENCE [LARGE SCALE GENOMIC DNA]</scope>
    <source>
        <strain evidence="2">Bin_27_1</strain>
    </source>
</reference>
<evidence type="ECO:0000313" key="2">
    <source>
        <dbReference type="EMBL" id="TXH92215.1"/>
    </source>
</evidence>
<organism evidence="2 3">
    <name type="scientific">Thauera aminoaromatica</name>
    <dbReference type="NCBI Taxonomy" id="164330"/>
    <lineage>
        <taxon>Bacteria</taxon>
        <taxon>Pseudomonadati</taxon>
        <taxon>Pseudomonadota</taxon>
        <taxon>Betaproteobacteria</taxon>
        <taxon>Rhodocyclales</taxon>
        <taxon>Zoogloeaceae</taxon>
        <taxon>Thauera</taxon>
    </lineage>
</organism>
<accession>A0A5C7TAU2</accession>
<sequence length="99" mass="10517">MTQPSSHEQTRLLAGVIAHVSRYLDTGCPRAAHQAALLLRCLDGGALDPELMTSCEELDRVISLPRPPQCAGAARTAPASRRPRVRSMPASASVAAFPN</sequence>
<comment type="caution">
    <text evidence="2">The sequence shown here is derived from an EMBL/GenBank/DDBJ whole genome shotgun (WGS) entry which is preliminary data.</text>
</comment>
<evidence type="ECO:0000313" key="3">
    <source>
        <dbReference type="Proteomes" id="UP000321192"/>
    </source>
</evidence>
<feature type="region of interest" description="Disordered" evidence="1">
    <location>
        <begin position="69"/>
        <end position="99"/>
    </location>
</feature>
<evidence type="ECO:0000256" key="1">
    <source>
        <dbReference type="SAM" id="MobiDB-lite"/>
    </source>
</evidence>
<dbReference type="RefSeq" id="WP_276656381.1">
    <property type="nucleotide sequence ID" value="NZ_SSFD01000014.1"/>
</dbReference>
<dbReference type="Proteomes" id="UP000321192">
    <property type="component" value="Unassembled WGS sequence"/>
</dbReference>
<name>A0A5C7TAU2_THASP</name>
<dbReference type="EMBL" id="SSFD01000014">
    <property type="protein sequence ID" value="TXH92215.1"/>
    <property type="molecule type" value="Genomic_DNA"/>
</dbReference>
<gene>
    <name evidence="2" type="ORF">E6Q80_00980</name>
</gene>